<keyword evidence="3" id="KW-0597">Phosphoprotein</keyword>
<keyword evidence="2" id="KW-1003">Cell membrane</keyword>
<dbReference type="Pfam" id="PF06271">
    <property type="entry name" value="RDD"/>
    <property type="match status" value="1"/>
</dbReference>
<evidence type="ECO:0000256" key="7">
    <source>
        <dbReference type="SAM" id="MobiDB-lite"/>
    </source>
</evidence>
<dbReference type="PROSITE" id="PS50006">
    <property type="entry name" value="FHA_DOMAIN"/>
    <property type="match status" value="1"/>
</dbReference>
<protein>
    <submittedName>
        <fullName evidence="10">FHA domain-containing protein</fullName>
    </submittedName>
</protein>
<comment type="subcellular location">
    <subcellularLocation>
        <location evidence="1">Cell membrane</location>
        <topology evidence="1">Multi-pass membrane protein</topology>
    </subcellularLocation>
</comment>
<dbReference type="KEGG" id="mik:FOE78_00165"/>
<feature type="region of interest" description="Disordered" evidence="7">
    <location>
        <begin position="221"/>
        <end position="250"/>
    </location>
</feature>
<dbReference type="AlphaFoldDB" id="A0A516PTS6"/>
<feature type="region of interest" description="Disordered" evidence="7">
    <location>
        <begin position="195"/>
        <end position="214"/>
    </location>
</feature>
<reference evidence="10 11" key="1">
    <citation type="submission" date="2019-07" db="EMBL/GenBank/DDBJ databases">
        <title>Microlunatus dokdonensis sp. nov. isolated from the rhizospheric soil of the wild plant Elymus tsukushiensis.</title>
        <authorList>
            <person name="Ghim S.-Y."/>
            <person name="Hwang Y.-J."/>
            <person name="Son J.-S."/>
            <person name="Shin J.-H."/>
        </authorList>
    </citation>
    <scope>NUCLEOTIDE SEQUENCE [LARGE SCALE GENOMIC DNA]</scope>
    <source>
        <strain evidence="10 11">KUDC0627</strain>
    </source>
</reference>
<evidence type="ECO:0000256" key="8">
    <source>
        <dbReference type="SAM" id="Phobius"/>
    </source>
</evidence>
<dbReference type="InterPro" id="IPR010432">
    <property type="entry name" value="RDD"/>
</dbReference>
<evidence type="ECO:0000256" key="2">
    <source>
        <dbReference type="ARBA" id="ARBA00022475"/>
    </source>
</evidence>
<dbReference type="SUPFAM" id="SSF49879">
    <property type="entry name" value="SMAD/FHA domain"/>
    <property type="match status" value="1"/>
</dbReference>
<dbReference type="GO" id="GO:0005886">
    <property type="term" value="C:plasma membrane"/>
    <property type="evidence" value="ECO:0007669"/>
    <property type="project" value="UniProtKB-SubCell"/>
</dbReference>
<gene>
    <name evidence="10" type="ORF">FOE78_00165</name>
</gene>
<feature type="transmembrane region" description="Helical" evidence="8">
    <location>
        <begin position="70"/>
        <end position="90"/>
    </location>
</feature>
<sequence length="366" mass="39332">MGSPLRSTAAEVSPVAPAETEYGDRSAGLPDGVHLARLGRRLAAFAIDVILPYLVLVIGLILLGTDGPNVPSMICGVLVAGWAALSWWLYATRAAGVGMRLLGLQVVGLHDGRPIGWGRALLRGVILLLLCASTIVLIIMAALMLTQRRRQGWHDLAADSVVIEARPLAPPRTKITEPAVAPAAVDHEFVSLIEEPDDHEPGDQHVDDLQQPARPVERTDLIEEVEPEQETRVAAAVQSSGEADPDEPAPLPPNQGWLVVLEDGRQVPINRLVLVGRNPQPRAGEDDVQLIKVVDEARTVSKTHLAINVDARGVSITDRGSTNGTAITDADGGYELLVPEVPRRIHTPGYLISFGKHKIRIARSAR</sequence>
<keyword evidence="5 8" id="KW-1133">Transmembrane helix</keyword>
<evidence type="ECO:0000256" key="1">
    <source>
        <dbReference type="ARBA" id="ARBA00004651"/>
    </source>
</evidence>
<evidence type="ECO:0000256" key="5">
    <source>
        <dbReference type="ARBA" id="ARBA00022989"/>
    </source>
</evidence>
<dbReference type="PANTHER" id="PTHR36115:SF6">
    <property type="entry name" value="PROLINE-RICH ANTIGEN HOMOLOG"/>
    <property type="match status" value="1"/>
</dbReference>
<dbReference type="Pfam" id="PF00498">
    <property type="entry name" value="FHA"/>
    <property type="match status" value="1"/>
</dbReference>
<feature type="transmembrane region" description="Helical" evidence="8">
    <location>
        <begin position="120"/>
        <end position="145"/>
    </location>
</feature>
<dbReference type="InterPro" id="IPR051791">
    <property type="entry name" value="Pra-immunoreactive"/>
</dbReference>
<evidence type="ECO:0000256" key="4">
    <source>
        <dbReference type="ARBA" id="ARBA00022692"/>
    </source>
</evidence>
<name>A0A516PTS6_9ACTN</name>
<evidence type="ECO:0000259" key="9">
    <source>
        <dbReference type="PROSITE" id="PS50006"/>
    </source>
</evidence>
<evidence type="ECO:0000256" key="6">
    <source>
        <dbReference type="ARBA" id="ARBA00023136"/>
    </source>
</evidence>
<dbReference type="InterPro" id="IPR008984">
    <property type="entry name" value="SMAD_FHA_dom_sf"/>
</dbReference>
<dbReference type="InterPro" id="IPR000253">
    <property type="entry name" value="FHA_dom"/>
</dbReference>
<dbReference type="OrthoDB" id="3254248at2"/>
<feature type="region of interest" description="Disordered" evidence="7">
    <location>
        <begin position="1"/>
        <end position="24"/>
    </location>
</feature>
<evidence type="ECO:0000313" key="11">
    <source>
        <dbReference type="Proteomes" id="UP000319263"/>
    </source>
</evidence>
<feature type="transmembrane region" description="Helical" evidence="8">
    <location>
        <begin position="42"/>
        <end position="64"/>
    </location>
</feature>
<evidence type="ECO:0000256" key="3">
    <source>
        <dbReference type="ARBA" id="ARBA00022553"/>
    </source>
</evidence>
<dbReference type="PANTHER" id="PTHR36115">
    <property type="entry name" value="PROLINE-RICH ANTIGEN HOMOLOG-RELATED"/>
    <property type="match status" value="1"/>
</dbReference>
<keyword evidence="11" id="KW-1185">Reference proteome</keyword>
<keyword evidence="4 8" id="KW-0812">Transmembrane</keyword>
<keyword evidence="6 8" id="KW-0472">Membrane</keyword>
<organism evidence="10 11">
    <name type="scientific">Microlunatus elymi</name>
    <dbReference type="NCBI Taxonomy" id="2596828"/>
    <lineage>
        <taxon>Bacteria</taxon>
        <taxon>Bacillati</taxon>
        <taxon>Actinomycetota</taxon>
        <taxon>Actinomycetes</taxon>
        <taxon>Propionibacteriales</taxon>
        <taxon>Propionibacteriaceae</taxon>
        <taxon>Microlunatus</taxon>
    </lineage>
</organism>
<dbReference type="EMBL" id="CP041692">
    <property type="protein sequence ID" value="QDP94539.1"/>
    <property type="molecule type" value="Genomic_DNA"/>
</dbReference>
<dbReference type="Proteomes" id="UP000319263">
    <property type="component" value="Chromosome"/>
</dbReference>
<accession>A0A516PTS6</accession>
<proteinExistence type="predicted"/>
<dbReference type="Gene3D" id="2.60.200.20">
    <property type="match status" value="1"/>
</dbReference>
<feature type="compositionally biased region" description="Basic and acidic residues" evidence="7">
    <location>
        <begin position="199"/>
        <end position="208"/>
    </location>
</feature>
<feature type="domain" description="FHA" evidence="9">
    <location>
        <begin position="273"/>
        <end position="332"/>
    </location>
</feature>
<evidence type="ECO:0000313" key="10">
    <source>
        <dbReference type="EMBL" id="QDP94539.1"/>
    </source>
</evidence>
<dbReference type="CDD" id="cd00060">
    <property type="entry name" value="FHA"/>
    <property type="match status" value="1"/>
</dbReference>